<evidence type="ECO:0000313" key="6">
    <source>
        <dbReference type="EMBL" id="OGD39091.1"/>
    </source>
</evidence>
<dbReference type="SUPFAM" id="SSF52540">
    <property type="entry name" value="P-loop containing nucleoside triphosphate hydrolases"/>
    <property type="match status" value="1"/>
</dbReference>
<reference evidence="6 7" key="1">
    <citation type="journal article" date="2016" name="Nat. Commun.">
        <title>Thousands of microbial genomes shed light on interconnected biogeochemical processes in an aquifer system.</title>
        <authorList>
            <person name="Anantharaman K."/>
            <person name="Brown C.T."/>
            <person name="Hug L.A."/>
            <person name="Sharon I."/>
            <person name="Castelle C.J."/>
            <person name="Probst A.J."/>
            <person name="Thomas B.C."/>
            <person name="Singh A."/>
            <person name="Wilkins M.J."/>
            <person name="Karaoz U."/>
            <person name="Brodie E.L."/>
            <person name="Williams K.H."/>
            <person name="Hubbard S.S."/>
            <person name="Banfield J.F."/>
        </authorList>
    </citation>
    <scope>NUCLEOTIDE SEQUENCE [LARGE SCALE GENOMIC DNA]</scope>
</reference>
<dbReference type="GO" id="GO:0005524">
    <property type="term" value="F:ATP binding"/>
    <property type="evidence" value="ECO:0007669"/>
    <property type="project" value="UniProtKB-KW"/>
</dbReference>
<dbReference type="InterPro" id="IPR027417">
    <property type="entry name" value="P-loop_NTPase"/>
</dbReference>
<dbReference type="SMART" id="SM00382">
    <property type="entry name" value="AAA"/>
    <property type="match status" value="1"/>
</dbReference>
<protein>
    <recommendedName>
        <fullName evidence="5">ABC transporter domain-containing protein</fullName>
    </recommendedName>
</protein>
<dbReference type="InterPro" id="IPR003439">
    <property type="entry name" value="ABC_transporter-like_ATP-bd"/>
</dbReference>
<dbReference type="InterPro" id="IPR015854">
    <property type="entry name" value="ABC_transpr_LolD-like"/>
</dbReference>
<dbReference type="CDD" id="cd03255">
    <property type="entry name" value="ABC_MJ0796_LolCDE_FtsE"/>
    <property type="match status" value="1"/>
</dbReference>
<feature type="region of interest" description="Disordered" evidence="4">
    <location>
        <begin position="256"/>
        <end position="278"/>
    </location>
</feature>
<dbReference type="InterPro" id="IPR017871">
    <property type="entry name" value="ABC_transporter-like_CS"/>
</dbReference>
<dbReference type="GO" id="GO:0022857">
    <property type="term" value="F:transmembrane transporter activity"/>
    <property type="evidence" value="ECO:0007669"/>
    <property type="project" value="TreeGrafter"/>
</dbReference>
<dbReference type="Gene3D" id="3.40.50.300">
    <property type="entry name" value="P-loop containing nucleotide triphosphate hydrolases"/>
    <property type="match status" value="1"/>
</dbReference>
<dbReference type="PANTHER" id="PTHR24220:SF86">
    <property type="entry name" value="ABC TRANSPORTER ABCH.1"/>
    <property type="match status" value="1"/>
</dbReference>
<proteinExistence type="predicted"/>
<dbReference type="PROSITE" id="PS50893">
    <property type="entry name" value="ABC_TRANSPORTER_2"/>
    <property type="match status" value="1"/>
</dbReference>
<name>A0A1F5C8B1_9BACT</name>
<feature type="domain" description="ABC transporter" evidence="5">
    <location>
        <begin position="7"/>
        <end position="247"/>
    </location>
</feature>
<evidence type="ECO:0000256" key="2">
    <source>
        <dbReference type="ARBA" id="ARBA00022741"/>
    </source>
</evidence>
<evidence type="ECO:0000256" key="3">
    <source>
        <dbReference type="ARBA" id="ARBA00022840"/>
    </source>
</evidence>
<dbReference type="Pfam" id="PF00005">
    <property type="entry name" value="ABC_tran"/>
    <property type="match status" value="1"/>
</dbReference>
<dbReference type="InterPro" id="IPR017911">
    <property type="entry name" value="MacB-like_ATP-bd"/>
</dbReference>
<dbReference type="GO" id="GO:0016887">
    <property type="term" value="F:ATP hydrolysis activity"/>
    <property type="evidence" value="ECO:0007669"/>
    <property type="project" value="InterPro"/>
</dbReference>
<dbReference type="GO" id="GO:0005886">
    <property type="term" value="C:plasma membrane"/>
    <property type="evidence" value="ECO:0007669"/>
    <property type="project" value="TreeGrafter"/>
</dbReference>
<feature type="compositionally biased region" description="Basic and acidic residues" evidence="4">
    <location>
        <begin position="269"/>
        <end position="278"/>
    </location>
</feature>
<dbReference type="AlphaFoldDB" id="A0A1F5C8B1"/>
<accession>A0A1F5C8B1</accession>
<keyword evidence="2" id="KW-0547">Nucleotide-binding</keyword>
<dbReference type="PANTHER" id="PTHR24220">
    <property type="entry name" value="IMPORT ATP-BINDING PROTEIN"/>
    <property type="match status" value="1"/>
</dbReference>
<keyword evidence="3" id="KW-0067">ATP-binding</keyword>
<evidence type="ECO:0000256" key="1">
    <source>
        <dbReference type="ARBA" id="ARBA00022448"/>
    </source>
</evidence>
<sequence length="326" mass="36397">MEKEIAIKTENVNVIYDWGKPSETKALSDINTTIYEEDFVIFFGPSGCGKSTMLYTVSGIEKPTSGKIFVLGKNITEFSPMESAKFHRAQIGMVFQAYNLIPTLTVIDNVALPQVFRGISREKRLLRAKILLQRFDILPQADRLPSELSGGQQQRVGIARALINEQPIIFADEPVGNLDSKSAKIVLDILYDLNVKDKKTVILVTHDPSLLKYATHIIYMKDGFIVGEKRFSPKQREVTVSSQLEQPFVSSLSGFSSQSTTISPIESSAAEKSKKREEMAKELVETMQIDGTETARAVEPKITAPQKELTIGELIKGNREQEQIKK</sequence>
<dbReference type="InterPro" id="IPR003593">
    <property type="entry name" value="AAA+_ATPase"/>
</dbReference>
<dbReference type="EMBL" id="MEYQ01000017">
    <property type="protein sequence ID" value="OGD39091.1"/>
    <property type="molecule type" value="Genomic_DNA"/>
</dbReference>
<evidence type="ECO:0000313" key="7">
    <source>
        <dbReference type="Proteomes" id="UP000177947"/>
    </source>
</evidence>
<gene>
    <name evidence="6" type="ORF">A2907_01190</name>
</gene>
<organism evidence="6 7">
    <name type="scientific">Candidatus Azambacteria bacterium RIFCSPLOWO2_01_FULL_37_9</name>
    <dbReference type="NCBI Taxonomy" id="1797297"/>
    <lineage>
        <taxon>Bacteria</taxon>
        <taxon>Candidatus Azamiibacteriota</taxon>
    </lineage>
</organism>
<dbReference type="Proteomes" id="UP000177947">
    <property type="component" value="Unassembled WGS sequence"/>
</dbReference>
<dbReference type="PROSITE" id="PS00211">
    <property type="entry name" value="ABC_TRANSPORTER_1"/>
    <property type="match status" value="1"/>
</dbReference>
<evidence type="ECO:0000256" key="4">
    <source>
        <dbReference type="SAM" id="MobiDB-lite"/>
    </source>
</evidence>
<evidence type="ECO:0000259" key="5">
    <source>
        <dbReference type="PROSITE" id="PS50893"/>
    </source>
</evidence>
<comment type="caution">
    <text evidence="6">The sequence shown here is derived from an EMBL/GenBank/DDBJ whole genome shotgun (WGS) entry which is preliminary data.</text>
</comment>
<keyword evidence="1" id="KW-0813">Transport</keyword>